<dbReference type="GO" id="GO:0005829">
    <property type="term" value="C:cytosol"/>
    <property type="evidence" value="ECO:0007669"/>
    <property type="project" value="TreeGrafter"/>
</dbReference>
<dbReference type="OrthoDB" id="9808360at2"/>
<reference evidence="3" key="2">
    <citation type="journal article" date="2022" name="Front. Microbiol.">
        <title>Comparative Genomic Analysis Revealed Distinct Molecular Components and Organization of CO2-Concentrating Mechanism in Thermophilic Cyanobacteria.</title>
        <authorList>
            <person name="Tang J."/>
            <person name="Zhou H."/>
            <person name="Yao D."/>
            <person name="Riaz S."/>
            <person name="You D."/>
            <person name="Klepacz-Smolka A."/>
            <person name="Daroch M."/>
        </authorList>
    </citation>
    <scope>NUCLEOTIDE SEQUENCE [LARGE SCALE GENOMIC DNA]</scope>
    <source>
        <strain evidence="3">PCC 6715</strain>
    </source>
</reference>
<evidence type="ECO:0000313" key="3">
    <source>
        <dbReference type="Proteomes" id="UP000231057"/>
    </source>
</evidence>
<dbReference type="RefSeq" id="WP_099799816.1">
    <property type="nucleotide sequence ID" value="NZ_CP018092.1"/>
</dbReference>
<dbReference type="Gene3D" id="1.10.10.10">
    <property type="entry name" value="Winged helix-like DNA-binding domain superfamily/Winged helix DNA-binding domain"/>
    <property type="match status" value="1"/>
</dbReference>
<keyword evidence="1" id="KW-0238">DNA-binding</keyword>
<accession>A0A2D2Q4W8</accession>
<name>A0A2D2Q4W8_PARLV</name>
<dbReference type="PROSITE" id="PS01332">
    <property type="entry name" value="HTH_RRF2_1"/>
    <property type="match status" value="1"/>
</dbReference>
<evidence type="ECO:0000313" key="2">
    <source>
        <dbReference type="EMBL" id="ATS19489.1"/>
    </source>
</evidence>
<dbReference type="Pfam" id="PF02082">
    <property type="entry name" value="Rrf2"/>
    <property type="match status" value="1"/>
</dbReference>
<sequence length="145" mass="16525">MELSAKSEYALLALLEMSAAYDQGEPLQIRQIAALHMIPDRYLEQLMATLRRKGLVRSQRGARGGYLLAKPPWQISILEVLNCIEGIDSKLAEKRPDKDDLARNLIRSVWLEACNAANAILATHTLQDLCDRRRAYQHVDVMYYI</sequence>
<proteinExistence type="predicted"/>
<gene>
    <name evidence="2" type="ORF">BRW62_03615</name>
</gene>
<dbReference type="SUPFAM" id="SSF46785">
    <property type="entry name" value="Winged helix' DNA-binding domain"/>
    <property type="match status" value="1"/>
</dbReference>
<organism evidence="2 3">
    <name type="scientific">Parathermosynechococcus lividus PCC 6715</name>
    <dbReference type="NCBI Taxonomy" id="1917166"/>
    <lineage>
        <taxon>Bacteria</taxon>
        <taxon>Bacillati</taxon>
        <taxon>Cyanobacteriota</taxon>
        <taxon>Cyanophyceae</taxon>
        <taxon>Acaryochloridales</taxon>
        <taxon>Thermosynechococcaceae</taxon>
        <taxon>Parathermosynechococcus</taxon>
    </lineage>
</organism>
<dbReference type="InterPro" id="IPR000944">
    <property type="entry name" value="Tscrpt_reg_Rrf2"/>
</dbReference>
<dbReference type="PANTHER" id="PTHR33221">
    <property type="entry name" value="WINGED HELIX-TURN-HELIX TRANSCRIPTIONAL REGULATOR, RRF2 FAMILY"/>
    <property type="match status" value="1"/>
</dbReference>
<dbReference type="PANTHER" id="PTHR33221:SF5">
    <property type="entry name" value="HTH-TYPE TRANSCRIPTIONAL REGULATOR ISCR"/>
    <property type="match status" value="1"/>
</dbReference>
<keyword evidence="3" id="KW-1185">Reference proteome</keyword>
<dbReference type="InterPro" id="IPR036390">
    <property type="entry name" value="WH_DNA-bd_sf"/>
</dbReference>
<evidence type="ECO:0000256" key="1">
    <source>
        <dbReference type="ARBA" id="ARBA00023125"/>
    </source>
</evidence>
<dbReference type="GO" id="GO:0003677">
    <property type="term" value="F:DNA binding"/>
    <property type="evidence" value="ECO:0007669"/>
    <property type="project" value="UniProtKB-KW"/>
</dbReference>
<dbReference type="KEGG" id="slw:BRW62_03615"/>
<dbReference type="EMBL" id="CP018092">
    <property type="protein sequence ID" value="ATS19489.1"/>
    <property type="molecule type" value="Genomic_DNA"/>
</dbReference>
<dbReference type="Proteomes" id="UP000231057">
    <property type="component" value="Chromosome"/>
</dbReference>
<dbReference type="GO" id="GO:0003700">
    <property type="term" value="F:DNA-binding transcription factor activity"/>
    <property type="evidence" value="ECO:0007669"/>
    <property type="project" value="TreeGrafter"/>
</dbReference>
<dbReference type="AlphaFoldDB" id="A0A2D2Q4W8"/>
<dbReference type="PROSITE" id="PS51197">
    <property type="entry name" value="HTH_RRF2_2"/>
    <property type="match status" value="1"/>
</dbReference>
<dbReference type="NCBIfam" id="TIGR00738">
    <property type="entry name" value="rrf2_super"/>
    <property type="match status" value="1"/>
</dbReference>
<protein>
    <submittedName>
        <fullName evidence="2">Transcriptional regulator</fullName>
    </submittedName>
</protein>
<reference evidence="2 3" key="1">
    <citation type="submission" date="2016-11" db="EMBL/GenBank/DDBJ databases">
        <title>Complete genome sequence of thermophilic cyanobacteria strain Synechococcus sp. PCC6715.</title>
        <authorList>
            <person name="Tang J."/>
            <person name="Daroch M."/>
            <person name="Liang Y."/>
            <person name="Jiang D."/>
            <person name="Shah M."/>
        </authorList>
    </citation>
    <scope>NUCLEOTIDE SEQUENCE [LARGE SCALE GENOMIC DNA]</scope>
    <source>
        <strain evidence="2 3">PCC 6715</strain>
    </source>
</reference>
<dbReference type="InterPro" id="IPR030489">
    <property type="entry name" value="TR_Rrf2-type_CS"/>
</dbReference>
<dbReference type="InterPro" id="IPR036388">
    <property type="entry name" value="WH-like_DNA-bd_sf"/>
</dbReference>